<dbReference type="AlphaFoldDB" id="A0A0D3C4N7"/>
<proteinExistence type="predicted"/>
<dbReference type="Gramene" id="Bo4g186530.1">
    <property type="protein sequence ID" value="Bo4g186530.1"/>
    <property type="gene ID" value="Bo4g186530"/>
</dbReference>
<protein>
    <submittedName>
        <fullName evidence="1">Uncharacterized protein</fullName>
    </submittedName>
</protein>
<organism evidence="1 2">
    <name type="scientific">Brassica oleracea var. oleracea</name>
    <dbReference type="NCBI Taxonomy" id="109376"/>
    <lineage>
        <taxon>Eukaryota</taxon>
        <taxon>Viridiplantae</taxon>
        <taxon>Streptophyta</taxon>
        <taxon>Embryophyta</taxon>
        <taxon>Tracheophyta</taxon>
        <taxon>Spermatophyta</taxon>
        <taxon>Magnoliopsida</taxon>
        <taxon>eudicotyledons</taxon>
        <taxon>Gunneridae</taxon>
        <taxon>Pentapetalae</taxon>
        <taxon>rosids</taxon>
        <taxon>malvids</taxon>
        <taxon>Brassicales</taxon>
        <taxon>Brassicaceae</taxon>
        <taxon>Brassiceae</taxon>
        <taxon>Brassica</taxon>
    </lineage>
</organism>
<evidence type="ECO:0000313" key="1">
    <source>
        <dbReference type="EnsemblPlants" id="Bo4g186530.1"/>
    </source>
</evidence>
<reference evidence="1" key="2">
    <citation type="submission" date="2015-03" db="UniProtKB">
        <authorList>
            <consortium name="EnsemblPlants"/>
        </authorList>
    </citation>
    <scope>IDENTIFICATION</scope>
</reference>
<name>A0A0D3C4N7_BRAOL</name>
<accession>A0A0D3C4N7</accession>
<evidence type="ECO:0000313" key="2">
    <source>
        <dbReference type="Proteomes" id="UP000032141"/>
    </source>
</evidence>
<reference evidence="1 2" key="1">
    <citation type="journal article" date="2014" name="Genome Biol.">
        <title>Transcriptome and methylome profiling reveals relics of genome dominance in the mesopolyploid Brassica oleracea.</title>
        <authorList>
            <person name="Parkin I.A."/>
            <person name="Koh C."/>
            <person name="Tang H."/>
            <person name="Robinson S.J."/>
            <person name="Kagale S."/>
            <person name="Clarke W.E."/>
            <person name="Town C.D."/>
            <person name="Nixon J."/>
            <person name="Krishnakumar V."/>
            <person name="Bidwell S.L."/>
            <person name="Denoeud F."/>
            <person name="Belcram H."/>
            <person name="Links M.G."/>
            <person name="Just J."/>
            <person name="Clarke C."/>
            <person name="Bender T."/>
            <person name="Huebert T."/>
            <person name="Mason A.S."/>
            <person name="Pires J.C."/>
            <person name="Barker G."/>
            <person name="Moore J."/>
            <person name="Walley P.G."/>
            <person name="Manoli S."/>
            <person name="Batley J."/>
            <person name="Edwards D."/>
            <person name="Nelson M.N."/>
            <person name="Wang X."/>
            <person name="Paterson A.H."/>
            <person name="King G."/>
            <person name="Bancroft I."/>
            <person name="Chalhoub B."/>
            <person name="Sharpe A.G."/>
        </authorList>
    </citation>
    <scope>NUCLEOTIDE SEQUENCE</scope>
    <source>
        <strain evidence="1 2">cv. TO1000</strain>
    </source>
</reference>
<dbReference type="EnsemblPlants" id="Bo4g186530.1">
    <property type="protein sequence ID" value="Bo4g186530.1"/>
    <property type="gene ID" value="Bo4g186530"/>
</dbReference>
<dbReference type="HOGENOM" id="CLU_2064757_0_0_1"/>
<keyword evidence="2" id="KW-1185">Reference proteome</keyword>
<sequence length="119" mass="13226">MEKVEQFEMSPGEKYLVNYSRPDPSDPDPEMSWGLLGEKPLDLGHDVVDISWSPTEPVLTILLKGHGNDPAKALLLRIPDMVVLIKSDLNGAEVTVVTDNAKLTFNSENARYFSLLKIC</sequence>
<dbReference type="Proteomes" id="UP000032141">
    <property type="component" value="Chromosome C4"/>
</dbReference>